<sequence>MNNSPIAVTSPADILAYVPHTLGFAPRESFVLMTMHGKRLGVTLRIDAHQEGNPEAFAASVIGYLANDQDADGSLFILYTNQPTSDGVKPFTAHAEALDTALHAAGMNIRDSWLVTDEHWITYFCDDEDCCTEHPLTEIADSALNARMIFDGSNAQRDSVTDPVFTGGHAETVLNRIAETVTGWAEIDPTDWATPVMSENRALWQDTTGTTPTEETAVQLVAALHAPNVRDRIMADTINPSNDTHETTLTLIGLFVGRPDWSRVDAVQQLVTDLLPFTPNEARAPLFTLLGWINWYKGKGSIAHLYLTKAQEADPGSRLAALLLKFTGTGVIAECTKSQKTAYQH</sequence>
<dbReference type="RefSeq" id="WP_343878764.1">
    <property type="nucleotide sequence ID" value="NZ_BAAAIJ010000029.1"/>
</dbReference>
<dbReference type="Proteomes" id="UP001597307">
    <property type="component" value="Unassembled WGS sequence"/>
</dbReference>
<evidence type="ECO:0000313" key="1">
    <source>
        <dbReference type="EMBL" id="MFD1846744.1"/>
    </source>
</evidence>
<evidence type="ECO:0000313" key="2">
    <source>
        <dbReference type="Proteomes" id="UP001597307"/>
    </source>
</evidence>
<dbReference type="InterPro" id="IPR025447">
    <property type="entry name" value="DUF4192"/>
</dbReference>
<proteinExistence type="predicted"/>
<protein>
    <submittedName>
        <fullName evidence="1">DUF4192 domain-containing protein</fullName>
    </submittedName>
</protein>
<reference evidence="2" key="1">
    <citation type="journal article" date="2019" name="Int. J. Syst. Evol. Microbiol.">
        <title>The Global Catalogue of Microorganisms (GCM) 10K type strain sequencing project: providing services to taxonomists for standard genome sequencing and annotation.</title>
        <authorList>
            <consortium name="The Broad Institute Genomics Platform"/>
            <consortium name="The Broad Institute Genome Sequencing Center for Infectious Disease"/>
            <person name="Wu L."/>
            <person name="Ma J."/>
        </authorList>
    </citation>
    <scope>NUCLEOTIDE SEQUENCE [LARGE SCALE GENOMIC DNA]</scope>
    <source>
        <strain evidence="2">JCM 11496</strain>
    </source>
</reference>
<dbReference type="EMBL" id="JBHUGA010000028">
    <property type="protein sequence ID" value="MFD1846744.1"/>
    <property type="molecule type" value="Genomic_DNA"/>
</dbReference>
<keyword evidence="2" id="KW-1185">Reference proteome</keyword>
<comment type="caution">
    <text evidence="1">The sequence shown here is derived from an EMBL/GenBank/DDBJ whole genome shotgun (WGS) entry which is preliminary data.</text>
</comment>
<dbReference type="Pfam" id="PF13830">
    <property type="entry name" value="DUF4192"/>
    <property type="match status" value="1"/>
</dbReference>
<gene>
    <name evidence="1" type="ORF">ACFSFX_09060</name>
</gene>
<accession>A0ABW4Q7N1</accession>
<organism evidence="1 2">
    <name type="scientific">Arthrobacter flavus</name>
    <dbReference type="NCBI Taxonomy" id="95172"/>
    <lineage>
        <taxon>Bacteria</taxon>
        <taxon>Bacillati</taxon>
        <taxon>Actinomycetota</taxon>
        <taxon>Actinomycetes</taxon>
        <taxon>Micrococcales</taxon>
        <taxon>Micrococcaceae</taxon>
        <taxon>Arthrobacter</taxon>
    </lineage>
</organism>
<name>A0ABW4Q7N1_9MICC</name>